<reference evidence="2" key="1">
    <citation type="submission" date="2020-05" db="EMBL/GenBank/DDBJ databases">
        <authorList>
            <person name="Chiriac C."/>
            <person name="Salcher M."/>
            <person name="Ghai R."/>
            <person name="Kavagutti S V."/>
        </authorList>
    </citation>
    <scope>NUCLEOTIDE SEQUENCE</scope>
</reference>
<organism evidence="2">
    <name type="scientific">freshwater metagenome</name>
    <dbReference type="NCBI Taxonomy" id="449393"/>
    <lineage>
        <taxon>unclassified sequences</taxon>
        <taxon>metagenomes</taxon>
        <taxon>ecological metagenomes</taxon>
    </lineage>
</organism>
<accession>A0A6J5YG95</accession>
<sequence length="150" mass="15931">MLNRSESCQRTSGERGSVLMIMPAAFMILLVLGAIAVDLTAVRVGQRSLLSSATDAANDAVTVGLDEEAFRSGDGYRLDPERVRGAVYAVLFAKGVLNHLTSAPTIVIHPDRSVTVRLEGRVEHIFAKALPGASDPVPVHAEATARVVAR</sequence>
<evidence type="ECO:0000313" key="2">
    <source>
        <dbReference type="EMBL" id="CAB4322598.1"/>
    </source>
</evidence>
<dbReference type="AlphaFoldDB" id="A0A6J5YG95"/>
<protein>
    <submittedName>
        <fullName evidence="2">Unannotated protein</fullName>
    </submittedName>
</protein>
<keyword evidence="1" id="KW-0472">Membrane</keyword>
<gene>
    <name evidence="2" type="ORF">UFOPK1392_00333</name>
</gene>
<feature type="transmembrane region" description="Helical" evidence="1">
    <location>
        <begin position="20"/>
        <end position="42"/>
    </location>
</feature>
<name>A0A6J5YG95_9ZZZZ</name>
<keyword evidence="1" id="KW-0812">Transmembrane</keyword>
<keyword evidence="1" id="KW-1133">Transmembrane helix</keyword>
<dbReference type="EMBL" id="CAEMXZ010000009">
    <property type="protein sequence ID" value="CAB4322598.1"/>
    <property type="molecule type" value="Genomic_DNA"/>
</dbReference>
<evidence type="ECO:0000256" key="1">
    <source>
        <dbReference type="SAM" id="Phobius"/>
    </source>
</evidence>
<proteinExistence type="predicted"/>